<feature type="compositionally biased region" description="Basic and acidic residues" evidence="1">
    <location>
        <begin position="106"/>
        <end position="125"/>
    </location>
</feature>
<gene>
    <name evidence="2" type="ORF">BDEG_20206</name>
</gene>
<evidence type="ECO:0000313" key="3">
    <source>
        <dbReference type="Proteomes" id="UP000077115"/>
    </source>
</evidence>
<dbReference type="GO" id="GO:1904158">
    <property type="term" value="P:axonemal central apparatus assembly"/>
    <property type="evidence" value="ECO:0007669"/>
    <property type="project" value="TreeGrafter"/>
</dbReference>
<feature type="region of interest" description="Disordered" evidence="1">
    <location>
        <begin position="99"/>
        <end position="150"/>
    </location>
</feature>
<evidence type="ECO:0000313" key="2">
    <source>
        <dbReference type="EMBL" id="OAJ35986.1"/>
    </source>
</evidence>
<organism evidence="2 3">
    <name type="scientific">Batrachochytrium dendrobatidis (strain JEL423)</name>
    <dbReference type="NCBI Taxonomy" id="403673"/>
    <lineage>
        <taxon>Eukaryota</taxon>
        <taxon>Fungi</taxon>
        <taxon>Fungi incertae sedis</taxon>
        <taxon>Chytridiomycota</taxon>
        <taxon>Chytridiomycota incertae sedis</taxon>
        <taxon>Chytridiomycetes</taxon>
        <taxon>Rhizophydiales</taxon>
        <taxon>Rhizophydiales incertae sedis</taxon>
        <taxon>Batrachochytrium</taxon>
    </lineage>
</organism>
<dbReference type="PANTHER" id="PTHR21963">
    <property type="entry name" value="PF6"/>
    <property type="match status" value="1"/>
</dbReference>
<sequence length="1602" mass="177423">MEFSSTKLHQLCDWISSGYRQRFNVLQKSDLLAWALENAKVFEPCKEIKSLTDSGVSESELPDASLARLVKLWMIISKQEGIEAKNAIKAQKDAADSLGLLGESMDPTKIRQTKLEKDKDKERAKSPSLKKLGNVPSSTPAAAVVSPGKGGNFAAPGTALGKLTESAHPDTSSTAMDLLRRKNKLRDRTGKGDAKPIAIGDEPQDGPDVYYLLKDFESTGFLKSLVEDNDVPVSAVFHIEDSMVSGSNATGPGKRLPFSTETTAIPAAINANWLNLKSMAASAPESSVWKHTVWCPIQPVEIKDYKDMFDLFARKIYAVLEKRHVYQSYYNNDININIPDINPITTVKNDLRYYEHLAKTADMYGSVNESLILALLLEHLTKSFSDTVLVDDESATNSENSVSRENNTNIEMSILSLYFEQAVRRLAISTRDPPDLEGADNIVSGNLHPSIKIAHSSNKNMISILLMQALESQSINPTELIHSITDAFPSNRFVHFLKCVPEFESIDSSWIIREKMLQKTEFSRVCSTKLVESTLDHLLLQLEFEKMLHENTIDLENAISTQAWCWTESLDPSTLTQVLQNAMIYRPKAILKFNKGAGVLFLALFSPGPLGTSRYEKTETIQVRTKVGFSLFYDLATGSAKPPLQPLLQSAQSTPPKSDTSMSLVTGNVISGTTLNPAEGLNTISATSIDFIPAVDSDACAGASYVYSGIDQIIQISENTQYMYPLDDIIVRLCSLSSRIAGKHTYTTISCEDAVFSFSGNTASKTGAYFTASFSDGVVFSCTKNQFGFHAQVSTQIGHVVKYLDNGCLAIHKGNTVLHRSTKPTTETRRVVIPMGTVIRYFDDESSQVLFADGSIITESRKHEITKVSREGVKTEHFKGVSVTAAPGASSKTDEDVPIKQYKVSQERNISTNCVVFTREDLVTISYQDHGPIVTNHADGTVFTSVPQVSTVIEAPECPTILLENGKDVTTFSPCFSIERRFNEYKEHTSKVSEKVKSAILNEHSVFYIKKNDMRIKLESTGKVQIQLFSAKDNQQPSNNMNIDWHKGIFEYADTDGQIYKINEMGKAEVQESNVPKQASTFSFGGKLVQESLEKADPTAILFGNQPKLFVIHHDGSGKQLLTDIDMKYYFSNHSNTFLQTNEEVTEDVASVAVTFISKYVPAFGTNSIMTYRQTCRHQQLDPVTRNKVETEFREFEARRASRGEVTVLFNETEGVAESTGSLQSDCITVGQNKLATEEAIIRKYGLLEEHALRNGHSTDQIQPKQEMDTSKYWRKPRILRLRNSLKDQKEQTSHKSTRSPVRIESVNTKYFETPEGKAFLHHQQASLNDCCPAQKNIGSNGIHFPQSSQSIELETTKANEQQHRPAPAAERIRHIPIKQTRPIKLACLVPSIKKTANVTTLTKKTTPSLECTPLSIDTPLTSSPNKGRKLALPVSIRRSQPGAEPNVKYLKQELEARRQIQTSSTSLLAKTNSNYGLGGFAIHPSKCKFNIVSSAENAEMALTMTNIGIDSTRFFVRQPKCKGIKADFKPGPVAPGMATHIFVRVQSDLVATGALANSKPDSMSIKITDELQIVSESEILHIPITVVINLTQKDSMDELAE</sequence>
<dbReference type="GO" id="GO:1990716">
    <property type="term" value="C:axonemal central apparatus"/>
    <property type="evidence" value="ECO:0007669"/>
    <property type="project" value="TreeGrafter"/>
</dbReference>
<protein>
    <submittedName>
        <fullName evidence="2">Uncharacterized protein</fullName>
    </submittedName>
</protein>
<reference evidence="2 3" key="1">
    <citation type="submission" date="2006-10" db="EMBL/GenBank/DDBJ databases">
        <title>The Genome Sequence of Batrachochytrium dendrobatidis JEL423.</title>
        <authorList>
            <consortium name="The Broad Institute Genome Sequencing Platform"/>
            <person name="Birren B."/>
            <person name="Lander E."/>
            <person name="Galagan J."/>
            <person name="Cuomo C."/>
            <person name="Devon K."/>
            <person name="Jaffe D."/>
            <person name="Butler J."/>
            <person name="Alvarez P."/>
            <person name="Gnerre S."/>
            <person name="Grabherr M."/>
            <person name="Kleber M."/>
            <person name="Mauceli E."/>
            <person name="Brockman W."/>
            <person name="Young S."/>
            <person name="LaButti K."/>
            <person name="Sykes S."/>
            <person name="DeCaprio D."/>
            <person name="Crawford M."/>
            <person name="Koehrsen M."/>
            <person name="Engels R."/>
            <person name="Montgomery P."/>
            <person name="Pearson M."/>
            <person name="Howarth C."/>
            <person name="Larson L."/>
            <person name="White J."/>
            <person name="O'Leary S."/>
            <person name="Kodira C."/>
            <person name="Zeng Q."/>
            <person name="Yandava C."/>
            <person name="Alvarado L."/>
            <person name="Longcore J."/>
            <person name="James T."/>
        </authorList>
    </citation>
    <scope>NUCLEOTIDE SEQUENCE [LARGE SCALE GENOMIC DNA]</scope>
    <source>
        <strain evidence="2 3">JEL423</strain>
    </source>
</reference>
<dbReference type="EMBL" id="DS022300">
    <property type="protein sequence ID" value="OAJ35986.1"/>
    <property type="molecule type" value="Genomic_DNA"/>
</dbReference>
<dbReference type="OrthoDB" id="10257153at2759"/>
<dbReference type="Proteomes" id="UP000077115">
    <property type="component" value="Unassembled WGS sequence"/>
</dbReference>
<dbReference type="STRING" id="403673.A0A177W8A0"/>
<evidence type="ECO:0000256" key="1">
    <source>
        <dbReference type="SAM" id="MobiDB-lite"/>
    </source>
</evidence>
<reference evidence="2 3" key="2">
    <citation type="submission" date="2016-05" db="EMBL/GenBank/DDBJ databases">
        <title>Lineage-specific infection strategies underlie the spectrum of fungal disease in amphibians.</title>
        <authorList>
            <person name="Cuomo C.A."/>
            <person name="Farrer R.A."/>
            <person name="James T."/>
            <person name="Longcore J."/>
            <person name="Birren B."/>
        </authorList>
    </citation>
    <scope>NUCLEOTIDE SEQUENCE [LARGE SCALE GENOMIC DNA]</scope>
    <source>
        <strain evidence="2 3">JEL423</strain>
    </source>
</reference>
<dbReference type="PANTHER" id="PTHR21963:SF1">
    <property type="entry name" value="SPERM-ASSOCIATED ANTIGEN 17"/>
    <property type="match status" value="1"/>
</dbReference>
<proteinExistence type="predicted"/>
<dbReference type="VEuPathDB" id="FungiDB:BDEG_20206"/>
<dbReference type="InterPro" id="IPR026173">
    <property type="entry name" value="SPAG17"/>
</dbReference>
<accession>A0A177W8A0</accession>
<name>A0A177W8A0_BATDL</name>